<gene>
    <name evidence="1" type="ORF">ACFQV2_16790</name>
</gene>
<reference evidence="2" key="1">
    <citation type="journal article" date="2019" name="Int. J. Syst. Evol. Microbiol.">
        <title>The Global Catalogue of Microorganisms (GCM) 10K type strain sequencing project: providing services to taxonomists for standard genome sequencing and annotation.</title>
        <authorList>
            <consortium name="The Broad Institute Genomics Platform"/>
            <consortium name="The Broad Institute Genome Sequencing Center for Infectious Disease"/>
            <person name="Wu L."/>
            <person name="Ma J."/>
        </authorList>
    </citation>
    <scope>NUCLEOTIDE SEQUENCE [LARGE SCALE GENOMIC DNA]</scope>
    <source>
        <strain evidence="2">JCM 17695</strain>
    </source>
</reference>
<dbReference type="Proteomes" id="UP001596512">
    <property type="component" value="Unassembled WGS sequence"/>
</dbReference>
<evidence type="ECO:0000313" key="2">
    <source>
        <dbReference type="Proteomes" id="UP001596512"/>
    </source>
</evidence>
<proteinExistence type="predicted"/>
<comment type="caution">
    <text evidence="1">The sequence shown here is derived from an EMBL/GenBank/DDBJ whole genome shotgun (WGS) entry which is preliminary data.</text>
</comment>
<accession>A0ABW2TQ76</accession>
<evidence type="ECO:0000313" key="1">
    <source>
        <dbReference type="EMBL" id="MFC7614923.1"/>
    </source>
</evidence>
<evidence type="ECO:0008006" key="3">
    <source>
        <dbReference type="Google" id="ProtNLM"/>
    </source>
</evidence>
<name>A0ABW2TQ76_9PSEU</name>
<dbReference type="EMBL" id="JBHTEY010000004">
    <property type="protein sequence ID" value="MFC7614923.1"/>
    <property type="molecule type" value="Genomic_DNA"/>
</dbReference>
<protein>
    <recommendedName>
        <fullName evidence="3">DoxX-like family protein</fullName>
    </recommendedName>
</protein>
<sequence>MSRRSSRLLGIAIAGTGVAHFVAPGAFEPISRKPFPQDTRRWVLRNGATEVAIGLAIAGARTRKLGVVGLAAYGAWLASRMVAAR</sequence>
<keyword evidence="2" id="KW-1185">Reference proteome</keyword>
<organism evidence="1 2">
    <name type="scientific">Actinokineospora soli</name>
    <dbReference type="NCBI Taxonomy" id="1048753"/>
    <lineage>
        <taxon>Bacteria</taxon>
        <taxon>Bacillati</taxon>
        <taxon>Actinomycetota</taxon>
        <taxon>Actinomycetes</taxon>
        <taxon>Pseudonocardiales</taxon>
        <taxon>Pseudonocardiaceae</taxon>
        <taxon>Actinokineospora</taxon>
    </lineage>
</organism>